<dbReference type="RefSeq" id="WP_057635020.1">
    <property type="nucleotide sequence ID" value="NZ_LDJI01000026.1"/>
</dbReference>
<evidence type="ECO:0000313" key="1">
    <source>
        <dbReference type="EMBL" id="KRG63019.1"/>
    </source>
</evidence>
<dbReference type="AlphaFoldDB" id="A0A0R0C0R6"/>
<dbReference type="PATRIC" id="fig|405444.3.peg.1815"/>
<keyword evidence="2" id="KW-1185">Reference proteome</keyword>
<name>A0A0R0C0R6_9GAMM</name>
<organism evidence="1 2">
    <name type="scientific">Stenotrophomonas humi</name>
    <dbReference type="NCBI Taxonomy" id="405444"/>
    <lineage>
        <taxon>Bacteria</taxon>
        <taxon>Pseudomonadati</taxon>
        <taxon>Pseudomonadota</taxon>
        <taxon>Gammaproteobacteria</taxon>
        <taxon>Lysobacterales</taxon>
        <taxon>Lysobacteraceae</taxon>
        <taxon>Stenotrophomonas</taxon>
    </lineage>
</organism>
<reference evidence="1 2" key="1">
    <citation type="submission" date="2015-05" db="EMBL/GenBank/DDBJ databases">
        <title>Genome sequencing and analysis of members of genus Stenotrophomonas.</title>
        <authorList>
            <person name="Patil P.P."/>
            <person name="Midha S."/>
            <person name="Patil P.B."/>
        </authorList>
    </citation>
    <scope>NUCLEOTIDE SEQUENCE [LARGE SCALE GENOMIC DNA]</scope>
    <source>
        <strain evidence="1 2">DSM 18929</strain>
    </source>
</reference>
<protein>
    <submittedName>
        <fullName evidence="1">Uncharacterized protein</fullName>
    </submittedName>
</protein>
<comment type="caution">
    <text evidence="1">The sequence shown here is derived from an EMBL/GenBank/DDBJ whole genome shotgun (WGS) entry which is preliminary data.</text>
</comment>
<evidence type="ECO:0000313" key="2">
    <source>
        <dbReference type="Proteomes" id="UP000050864"/>
    </source>
</evidence>
<gene>
    <name evidence="1" type="ORF">ABB26_13575</name>
</gene>
<sequence length="215" mass="25222">MYAIPDTRLPLPQVLDQYPSGTPHRRNHVNDFLLVPWEVERFNQVLTRLGRTRPSLQTDQLATAARSLNDLADDDSPSPCIQQRMQHARLLEQMLADPDWEPAAEATSEISQVMDYLREGRQLIPDTVAGVGQLDQAIVIDTAWPKLVVEVTNFLDYQRLRRLEAERQGRRYEEIPFNRRYWLELREVEARLHEHQRRVREGSYAPEPLSYFRVH</sequence>
<dbReference type="OrthoDB" id="5958972at2"/>
<dbReference type="Proteomes" id="UP000050864">
    <property type="component" value="Unassembled WGS sequence"/>
</dbReference>
<accession>A0A0R0C0R6</accession>
<proteinExistence type="predicted"/>
<dbReference type="EMBL" id="LDJI01000026">
    <property type="protein sequence ID" value="KRG63019.1"/>
    <property type="molecule type" value="Genomic_DNA"/>
</dbReference>